<proteinExistence type="predicted"/>
<sequence length="144" mass="16295">MLSDNYTDGFNGTFTLSSQKDLEWTKTINSQWEDREAKLAKTNTEQSAEELANAGGITYSEALDWLISGKKPIGISKKALTLYNKYVTYKGEMRFINGRNITVDSKGRVRMGSKQINLYNRDTGRVYVNRTAKTFESVTGEEDI</sequence>
<keyword evidence="2" id="KW-1185">Reference proteome</keyword>
<evidence type="ECO:0000313" key="2">
    <source>
        <dbReference type="Proteomes" id="UP000249495"/>
    </source>
</evidence>
<dbReference type="RefSeq" id="WP_018029975.1">
    <property type="nucleotide sequence ID" value="NZ_LS483343.1"/>
</dbReference>
<accession>A0A2X3VGF5</accession>
<organism evidence="1 2">
    <name type="scientific">Streptococcus ferus</name>
    <dbReference type="NCBI Taxonomy" id="1345"/>
    <lineage>
        <taxon>Bacteria</taxon>
        <taxon>Bacillati</taxon>
        <taxon>Bacillota</taxon>
        <taxon>Bacilli</taxon>
        <taxon>Lactobacillales</taxon>
        <taxon>Streptococcaceae</taxon>
        <taxon>Streptococcus</taxon>
    </lineage>
</organism>
<dbReference type="AlphaFoldDB" id="A0A2X3VGF5"/>
<name>A0A2X3VGF5_9STRE</name>
<gene>
    <name evidence="1" type="ORF">NCTC12278_01121</name>
</gene>
<reference evidence="1 2" key="1">
    <citation type="submission" date="2018-06" db="EMBL/GenBank/DDBJ databases">
        <authorList>
            <consortium name="Pathogen Informatics"/>
            <person name="Doyle S."/>
        </authorList>
    </citation>
    <scope>NUCLEOTIDE SEQUENCE [LARGE SCALE GENOMIC DNA]</scope>
    <source>
        <strain evidence="1 2">NCTC12278</strain>
    </source>
</reference>
<dbReference type="STRING" id="1123303.GCA_000372425_00645"/>
<protein>
    <submittedName>
        <fullName evidence="1">Membrane protein</fullName>
    </submittedName>
</protein>
<dbReference type="KEGG" id="sfer:NCTC12278_01121"/>
<dbReference type="EMBL" id="LS483343">
    <property type="protein sequence ID" value="SQF40550.1"/>
    <property type="molecule type" value="Genomic_DNA"/>
</dbReference>
<evidence type="ECO:0000313" key="1">
    <source>
        <dbReference type="EMBL" id="SQF40550.1"/>
    </source>
</evidence>
<dbReference type="Proteomes" id="UP000249495">
    <property type="component" value="Chromosome 1"/>
</dbReference>